<proteinExistence type="predicted"/>
<feature type="region of interest" description="Disordered" evidence="1">
    <location>
        <begin position="72"/>
        <end position="93"/>
    </location>
</feature>
<protein>
    <submittedName>
        <fullName evidence="2">Uncharacterized protein</fullName>
    </submittedName>
</protein>
<evidence type="ECO:0000313" key="3">
    <source>
        <dbReference type="Proteomes" id="UP001066276"/>
    </source>
</evidence>
<feature type="compositionally biased region" description="Basic and acidic residues" evidence="1">
    <location>
        <begin position="83"/>
        <end position="93"/>
    </location>
</feature>
<evidence type="ECO:0000256" key="1">
    <source>
        <dbReference type="SAM" id="MobiDB-lite"/>
    </source>
</evidence>
<name>A0AAV7SBJ1_PLEWA</name>
<accession>A0AAV7SBJ1</accession>
<gene>
    <name evidence="2" type="ORF">NDU88_000960</name>
</gene>
<dbReference type="AlphaFoldDB" id="A0AAV7SBJ1"/>
<keyword evidence="3" id="KW-1185">Reference proteome</keyword>
<comment type="caution">
    <text evidence="2">The sequence shown here is derived from an EMBL/GenBank/DDBJ whole genome shotgun (WGS) entry which is preliminary data.</text>
</comment>
<evidence type="ECO:0000313" key="2">
    <source>
        <dbReference type="EMBL" id="KAJ1160458.1"/>
    </source>
</evidence>
<dbReference type="Proteomes" id="UP001066276">
    <property type="component" value="Chromosome 4_2"/>
</dbReference>
<organism evidence="2 3">
    <name type="scientific">Pleurodeles waltl</name>
    <name type="common">Iberian ribbed newt</name>
    <dbReference type="NCBI Taxonomy" id="8319"/>
    <lineage>
        <taxon>Eukaryota</taxon>
        <taxon>Metazoa</taxon>
        <taxon>Chordata</taxon>
        <taxon>Craniata</taxon>
        <taxon>Vertebrata</taxon>
        <taxon>Euteleostomi</taxon>
        <taxon>Amphibia</taxon>
        <taxon>Batrachia</taxon>
        <taxon>Caudata</taxon>
        <taxon>Salamandroidea</taxon>
        <taxon>Salamandridae</taxon>
        <taxon>Pleurodelinae</taxon>
        <taxon>Pleurodeles</taxon>
    </lineage>
</organism>
<reference evidence="2" key="1">
    <citation type="journal article" date="2022" name="bioRxiv">
        <title>Sequencing and chromosome-scale assembly of the giantPleurodeles waltlgenome.</title>
        <authorList>
            <person name="Brown T."/>
            <person name="Elewa A."/>
            <person name="Iarovenko S."/>
            <person name="Subramanian E."/>
            <person name="Araus A.J."/>
            <person name="Petzold A."/>
            <person name="Susuki M."/>
            <person name="Suzuki K.-i.T."/>
            <person name="Hayashi T."/>
            <person name="Toyoda A."/>
            <person name="Oliveira C."/>
            <person name="Osipova E."/>
            <person name="Leigh N.D."/>
            <person name="Simon A."/>
            <person name="Yun M.H."/>
        </authorList>
    </citation>
    <scope>NUCLEOTIDE SEQUENCE</scope>
    <source>
        <strain evidence="2">20211129_DDA</strain>
        <tissue evidence="2">Liver</tissue>
    </source>
</reference>
<sequence>MRTETACGLLTAPSGIKYYTCASVEPWGTPIRKSSFILALLSSSLLKRPVRTEATQVRVKLSLRLMRLLQPAGNPKWSSSERQGQEKRSCHQT</sequence>
<dbReference type="EMBL" id="JANPWB010000008">
    <property type="protein sequence ID" value="KAJ1160458.1"/>
    <property type="molecule type" value="Genomic_DNA"/>
</dbReference>